<name>A0A382NL18_9ZZZZ</name>
<proteinExistence type="predicted"/>
<evidence type="ECO:0000313" key="2">
    <source>
        <dbReference type="EMBL" id="SVC60291.1"/>
    </source>
</evidence>
<evidence type="ECO:0000259" key="1">
    <source>
        <dbReference type="Pfam" id="PF13477"/>
    </source>
</evidence>
<feature type="domain" description="Glycosyltransferase subfamily 4-like N-terminal" evidence="1">
    <location>
        <begin position="3"/>
        <end position="124"/>
    </location>
</feature>
<dbReference type="CDD" id="cd03808">
    <property type="entry name" value="GT4_CapM-like"/>
    <property type="match status" value="1"/>
</dbReference>
<dbReference type="SUPFAM" id="SSF53756">
    <property type="entry name" value="UDP-Glycosyltransferase/glycogen phosphorylase"/>
    <property type="match status" value="1"/>
</dbReference>
<sequence length="301" mass="33923">MPLIRRLNQEGYKVCVLTQFDGYESLIAKEVDQIKPLFISRKGVNPFVDLFTILDFVKYFIRLKPELVLLFTIKPVIYGSIAARLMKVRSIVMITGLGTAFITDTWITKVVKTLYRFSLVSVATAFFQNVDDKDLFVGNRLVDSRVCRLTPGSGVDLDKFSRADLPVNNEMSFLLIGRMLWDKGIGEFVDAARNIKSIYPNIRFQLLGPLGVENRTSISNEQMDEWQKDGIIEYLGETDNTVTYIERACCVVLPSYREGTSRVLLEAAAMGRPLIATDVPGCREVIKDGVTGFLCRSGDYL</sequence>
<protein>
    <recommendedName>
        <fullName evidence="1">Glycosyltransferase subfamily 4-like N-terminal domain-containing protein</fullName>
    </recommendedName>
</protein>
<dbReference type="Pfam" id="PF13692">
    <property type="entry name" value="Glyco_trans_1_4"/>
    <property type="match status" value="1"/>
</dbReference>
<gene>
    <name evidence="2" type="ORF">METZ01_LOCUS313145</name>
</gene>
<accession>A0A382NL18</accession>
<dbReference type="PANTHER" id="PTHR12526:SF638">
    <property type="entry name" value="SPORE COAT PROTEIN SA"/>
    <property type="match status" value="1"/>
</dbReference>
<feature type="non-terminal residue" evidence="2">
    <location>
        <position position="1"/>
    </location>
</feature>
<organism evidence="2">
    <name type="scientific">marine metagenome</name>
    <dbReference type="NCBI Taxonomy" id="408172"/>
    <lineage>
        <taxon>unclassified sequences</taxon>
        <taxon>metagenomes</taxon>
        <taxon>ecological metagenomes</taxon>
    </lineage>
</organism>
<reference evidence="2" key="1">
    <citation type="submission" date="2018-05" db="EMBL/GenBank/DDBJ databases">
        <authorList>
            <person name="Lanie J.A."/>
            <person name="Ng W.-L."/>
            <person name="Kazmierczak K.M."/>
            <person name="Andrzejewski T.M."/>
            <person name="Davidsen T.M."/>
            <person name="Wayne K.J."/>
            <person name="Tettelin H."/>
            <person name="Glass J.I."/>
            <person name="Rusch D."/>
            <person name="Podicherti R."/>
            <person name="Tsui H.-C.T."/>
            <person name="Winkler M.E."/>
        </authorList>
    </citation>
    <scope>NUCLEOTIDE SEQUENCE</scope>
</reference>
<dbReference type="AlphaFoldDB" id="A0A382NL18"/>
<dbReference type="Gene3D" id="3.40.50.2000">
    <property type="entry name" value="Glycogen Phosphorylase B"/>
    <property type="match status" value="2"/>
</dbReference>
<dbReference type="GO" id="GO:0016757">
    <property type="term" value="F:glycosyltransferase activity"/>
    <property type="evidence" value="ECO:0007669"/>
    <property type="project" value="TreeGrafter"/>
</dbReference>
<dbReference type="EMBL" id="UINC01100321">
    <property type="protein sequence ID" value="SVC60291.1"/>
    <property type="molecule type" value="Genomic_DNA"/>
</dbReference>
<dbReference type="Pfam" id="PF13477">
    <property type="entry name" value="Glyco_trans_4_2"/>
    <property type="match status" value="1"/>
</dbReference>
<dbReference type="InterPro" id="IPR028098">
    <property type="entry name" value="Glyco_trans_4-like_N"/>
</dbReference>
<feature type="non-terminal residue" evidence="2">
    <location>
        <position position="301"/>
    </location>
</feature>
<dbReference type="PANTHER" id="PTHR12526">
    <property type="entry name" value="GLYCOSYLTRANSFERASE"/>
    <property type="match status" value="1"/>
</dbReference>